<evidence type="ECO:0000313" key="2">
    <source>
        <dbReference type="Proteomes" id="UP000317573"/>
    </source>
</evidence>
<organism evidence="1 2">
    <name type="scientific">Rhodococcus rhodochrous J45</name>
    <dbReference type="NCBI Taxonomy" id="935266"/>
    <lineage>
        <taxon>Bacteria</taxon>
        <taxon>Bacillati</taxon>
        <taxon>Actinomycetota</taxon>
        <taxon>Actinomycetes</taxon>
        <taxon>Mycobacteriales</taxon>
        <taxon>Nocardiaceae</taxon>
        <taxon>Rhodococcus</taxon>
    </lineage>
</organism>
<comment type="caution">
    <text evidence="1">The sequence shown here is derived from an EMBL/GenBank/DDBJ whole genome shotgun (WGS) entry which is preliminary data.</text>
</comment>
<dbReference type="RefSeq" id="WP_145691227.1">
    <property type="nucleotide sequence ID" value="NZ_VLJT01000010.1"/>
</dbReference>
<proteinExistence type="predicted"/>
<gene>
    <name evidence="1" type="ORF">L618_001300001250</name>
</gene>
<evidence type="ECO:0000313" key="1">
    <source>
        <dbReference type="EMBL" id="TWH23290.1"/>
    </source>
</evidence>
<dbReference type="AlphaFoldDB" id="A0A562EMQ7"/>
<dbReference type="Proteomes" id="UP000317573">
    <property type="component" value="Unassembled WGS sequence"/>
</dbReference>
<protein>
    <submittedName>
        <fullName evidence="1">Uncharacterized protein</fullName>
    </submittedName>
</protein>
<accession>A0A562EMQ7</accession>
<dbReference type="EMBL" id="VLJT01000010">
    <property type="protein sequence ID" value="TWH23290.1"/>
    <property type="molecule type" value="Genomic_DNA"/>
</dbReference>
<name>A0A562EMQ7_RHORH</name>
<sequence>MTDLAEMSHASDDLLDTGGATGDDFAIHLEPRCRVCRNDVVRRKVNDLLAAGATYAAIHRAVAEDNAGVDEADRVTVDSIRRHAARHYPVQNVAKATYREILEQRAKENGIDFVDGVATAITPMAFYETLMVKGYQSIVSGREDVDANTAMNAAAKLQAILDTRQGDADISGLRLQVRQLADAVRSTVPQSMWADILAKLED</sequence>
<reference evidence="1 2" key="1">
    <citation type="submission" date="2019-07" db="EMBL/GenBank/DDBJ databases">
        <title>Genome sequencing of lignin-degrading bacterial isolates.</title>
        <authorList>
            <person name="Gladden J."/>
        </authorList>
    </citation>
    <scope>NUCLEOTIDE SEQUENCE [LARGE SCALE GENOMIC DNA]</scope>
    <source>
        <strain evidence="1 2">J45</strain>
    </source>
</reference>